<evidence type="ECO:0000259" key="3">
    <source>
        <dbReference type="Pfam" id="PF01551"/>
    </source>
</evidence>
<proteinExistence type="predicted"/>
<feature type="signal peptide" evidence="2">
    <location>
        <begin position="1"/>
        <end position="34"/>
    </location>
</feature>
<feature type="domain" description="M23ase beta-sheet core" evidence="3">
    <location>
        <begin position="286"/>
        <end position="379"/>
    </location>
</feature>
<gene>
    <name evidence="4" type="ORF">ABT56_05140</name>
</gene>
<dbReference type="FunFam" id="2.70.70.10:FF:000003">
    <property type="entry name" value="Murein hydrolase activator EnvC"/>
    <property type="match status" value="1"/>
</dbReference>
<dbReference type="CDD" id="cd12797">
    <property type="entry name" value="M23_peptidase"/>
    <property type="match status" value="1"/>
</dbReference>
<feature type="coiled-coil region" evidence="1">
    <location>
        <begin position="39"/>
        <end position="108"/>
    </location>
</feature>
<dbReference type="GO" id="GO:0004222">
    <property type="term" value="F:metalloendopeptidase activity"/>
    <property type="evidence" value="ECO:0007669"/>
    <property type="project" value="TreeGrafter"/>
</dbReference>
<protein>
    <submittedName>
        <fullName evidence="4">Peptidase M23</fullName>
    </submittedName>
</protein>
<keyword evidence="2" id="KW-0732">Signal</keyword>
<dbReference type="SUPFAM" id="SSF51261">
    <property type="entry name" value="Duplicated hybrid motif"/>
    <property type="match status" value="1"/>
</dbReference>
<keyword evidence="1" id="KW-0175">Coiled coil</keyword>
<dbReference type="Proteomes" id="UP000036097">
    <property type="component" value="Unassembled WGS sequence"/>
</dbReference>
<dbReference type="InterPro" id="IPR050570">
    <property type="entry name" value="Cell_wall_metabolism_enzyme"/>
</dbReference>
<dbReference type="EMBL" id="LDOT01000005">
    <property type="protein sequence ID" value="KLV07453.1"/>
    <property type="molecule type" value="Genomic_DNA"/>
</dbReference>
<name>A0A0J1H6V4_9GAMM</name>
<dbReference type="InterPro" id="IPR011055">
    <property type="entry name" value="Dup_hybrid_motif"/>
</dbReference>
<dbReference type="AlphaFoldDB" id="A0A0J1H6V4"/>
<dbReference type="PANTHER" id="PTHR21666">
    <property type="entry name" value="PEPTIDASE-RELATED"/>
    <property type="match status" value="1"/>
</dbReference>
<reference evidence="4 5" key="1">
    <citation type="submission" date="2015-05" db="EMBL/GenBank/DDBJ databases">
        <title>Photobacterium galathea sp. nov.</title>
        <authorList>
            <person name="Machado H."/>
            <person name="Gram L."/>
        </authorList>
    </citation>
    <scope>NUCLEOTIDE SEQUENCE [LARGE SCALE GENOMIC DNA]</scope>
    <source>
        <strain evidence="4 5">CGMCC 1.12159</strain>
    </source>
</reference>
<dbReference type="PANTHER" id="PTHR21666:SF270">
    <property type="entry name" value="MUREIN HYDROLASE ACTIVATOR ENVC"/>
    <property type="match status" value="1"/>
</dbReference>
<dbReference type="InterPro" id="IPR016047">
    <property type="entry name" value="M23ase_b-sheet_dom"/>
</dbReference>
<evidence type="ECO:0000256" key="1">
    <source>
        <dbReference type="SAM" id="Coils"/>
    </source>
</evidence>
<evidence type="ECO:0000313" key="4">
    <source>
        <dbReference type="EMBL" id="KLV07453.1"/>
    </source>
</evidence>
<dbReference type="Gene3D" id="6.10.250.3150">
    <property type="match status" value="1"/>
</dbReference>
<accession>A0A0J1H6V4</accession>
<dbReference type="Gene3D" id="2.70.70.10">
    <property type="entry name" value="Glucose Permease (Domain IIA)"/>
    <property type="match status" value="1"/>
</dbReference>
<dbReference type="Pfam" id="PF01551">
    <property type="entry name" value="Peptidase_M23"/>
    <property type="match status" value="1"/>
</dbReference>
<dbReference type="RefSeq" id="WP_047877793.1">
    <property type="nucleotide sequence ID" value="NZ_LDOT01000005.1"/>
</dbReference>
<dbReference type="PATRIC" id="fig|1195763.3.peg.1090"/>
<evidence type="ECO:0000256" key="2">
    <source>
        <dbReference type="SAM" id="SignalP"/>
    </source>
</evidence>
<organism evidence="4 5">
    <name type="scientific">Photobacterium aquae</name>
    <dbReference type="NCBI Taxonomy" id="1195763"/>
    <lineage>
        <taxon>Bacteria</taxon>
        <taxon>Pseudomonadati</taxon>
        <taxon>Pseudomonadota</taxon>
        <taxon>Gammaproteobacteria</taxon>
        <taxon>Vibrionales</taxon>
        <taxon>Vibrionaceae</taxon>
        <taxon>Photobacterium</taxon>
    </lineage>
</organism>
<dbReference type="STRING" id="1195763.ABT56_05140"/>
<evidence type="ECO:0000313" key="5">
    <source>
        <dbReference type="Proteomes" id="UP000036097"/>
    </source>
</evidence>
<feature type="chain" id="PRO_5005252221" evidence="2">
    <location>
        <begin position="35"/>
        <end position="385"/>
    </location>
</feature>
<keyword evidence="5" id="KW-1185">Reference proteome</keyword>
<sequence length="385" mass="43588">MREKITHLYNKLRASALCTGALLCLAFAAPTSWADQGQLDGVKQEITRQQSQLNATQKKIDSLQKTLKKQETGIADTARKIHRAEQRQQELTNSIRTLKQQLATLEQQQLGQRELLGELLNTQYRQGRHSQLALILSGQDQNRLDRFTVYAERLSQARSRALDELTATATELQLKQHQLREQQAEQTTLLASLKQHQKSLEAERKQRQKTVRTLKQQVRSDNRYLGELKSNEQRLVKEIARAKAAAEAARRVPMDGLARHKGKLPWPVKGRVIHNYGSSLQGELHWKGMVIGQTQGSQVKAIYPGKVVFADWLRGYGLLLVIDHGKGDMSFYGYNQTLLKKVGDTVQGSEAIALVGDSGGQEQTALYFEIRRKGNPSNPRQWLIR</sequence>
<dbReference type="OrthoDB" id="9784703at2"/>
<feature type="coiled-coil region" evidence="1">
    <location>
        <begin position="162"/>
        <end position="252"/>
    </location>
</feature>
<comment type="caution">
    <text evidence="4">The sequence shown here is derived from an EMBL/GenBank/DDBJ whole genome shotgun (WGS) entry which is preliminary data.</text>
</comment>